<dbReference type="AlphaFoldDB" id="A0A5D4MGZ3"/>
<comment type="caution">
    <text evidence="2">The sequence shown here is derived from an EMBL/GenBank/DDBJ whole genome shotgun (WGS) entry which is preliminary data.</text>
</comment>
<dbReference type="RefSeq" id="WP_148953378.1">
    <property type="nucleotide sequence ID" value="NZ_VTEG01000003.1"/>
</dbReference>
<accession>A0A5D4MGZ3</accession>
<keyword evidence="1" id="KW-0472">Membrane</keyword>
<gene>
    <name evidence="2" type="ORF">FZC84_06980</name>
</gene>
<dbReference type="EMBL" id="VTEG01000003">
    <property type="protein sequence ID" value="TYS00281.1"/>
    <property type="molecule type" value="Genomic_DNA"/>
</dbReference>
<organism evidence="2 3">
    <name type="scientific">Rossellomorea vietnamensis</name>
    <dbReference type="NCBI Taxonomy" id="218284"/>
    <lineage>
        <taxon>Bacteria</taxon>
        <taxon>Bacillati</taxon>
        <taxon>Bacillota</taxon>
        <taxon>Bacilli</taxon>
        <taxon>Bacillales</taxon>
        <taxon>Bacillaceae</taxon>
        <taxon>Rossellomorea</taxon>
    </lineage>
</organism>
<evidence type="ECO:0000256" key="1">
    <source>
        <dbReference type="SAM" id="Phobius"/>
    </source>
</evidence>
<feature type="transmembrane region" description="Helical" evidence="1">
    <location>
        <begin position="39"/>
        <end position="56"/>
    </location>
</feature>
<feature type="transmembrane region" description="Helical" evidence="1">
    <location>
        <begin position="68"/>
        <end position="89"/>
    </location>
</feature>
<name>A0A5D4MGZ3_9BACI</name>
<evidence type="ECO:0000313" key="3">
    <source>
        <dbReference type="Proteomes" id="UP000325182"/>
    </source>
</evidence>
<keyword evidence="1" id="KW-0812">Transmembrane</keyword>
<reference evidence="2 3" key="1">
    <citation type="submission" date="2019-08" db="EMBL/GenBank/DDBJ databases">
        <title>Bacillus genomes from the desert of Cuatro Cienegas, Coahuila.</title>
        <authorList>
            <person name="Olmedo-Alvarez G."/>
        </authorList>
    </citation>
    <scope>NUCLEOTIDE SEQUENCE [LARGE SCALE GENOMIC DNA]</scope>
    <source>
        <strain evidence="2 3">CH128b_4D</strain>
    </source>
</reference>
<keyword evidence="1" id="KW-1133">Transmembrane helix</keyword>
<sequence length="97" mass="11334">MELFFFILFILLSAAASFFWSWKRLIDFNSYKKPFLEGTILNFLILLFGSFCWFLISNNPEERLTGIFYFLTAFLVIMVANGATLAFLFSKRKDTTS</sequence>
<evidence type="ECO:0000313" key="2">
    <source>
        <dbReference type="EMBL" id="TYS00281.1"/>
    </source>
</evidence>
<protein>
    <submittedName>
        <fullName evidence="2">Uncharacterized protein</fullName>
    </submittedName>
</protein>
<dbReference type="Proteomes" id="UP000325182">
    <property type="component" value="Unassembled WGS sequence"/>
</dbReference>
<proteinExistence type="predicted"/>